<comment type="cofactor">
    <cofactor evidence="1">
        <name>Fe(2+)</name>
        <dbReference type="ChEBI" id="CHEBI:29033"/>
    </cofactor>
</comment>
<keyword evidence="3" id="KW-0045">Antibiotic biosynthesis</keyword>
<dbReference type="GO" id="GO:0017000">
    <property type="term" value="P:antibiotic biosynthetic process"/>
    <property type="evidence" value="ECO:0007669"/>
    <property type="project" value="UniProtKB-KW"/>
</dbReference>
<dbReference type="Gene3D" id="3.60.130.10">
    <property type="entry name" value="Clavaminate synthase-like"/>
    <property type="match status" value="1"/>
</dbReference>
<evidence type="ECO:0000259" key="4">
    <source>
        <dbReference type="Pfam" id="PF02668"/>
    </source>
</evidence>
<dbReference type="AlphaFoldDB" id="A0A5D4RJZ8"/>
<evidence type="ECO:0000313" key="5">
    <source>
        <dbReference type="EMBL" id="TYS51129.1"/>
    </source>
</evidence>
<dbReference type="GO" id="GO:0051213">
    <property type="term" value="F:dioxygenase activity"/>
    <property type="evidence" value="ECO:0007669"/>
    <property type="project" value="UniProtKB-KW"/>
</dbReference>
<dbReference type="SUPFAM" id="SSF51197">
    <property type="entry name" value="Clavaminate synthase-like"/>
    <property type="match status" value="1"/>
</dbReference>
<dbReference type="EMBL" id="VTER01000002">
    <property type="protein sequence ID" value="TYS51129.1"/>
    <property type="molecule type" value="Genomic_DNA"/>
</dbReference>
<keyword evidence="5" id="KW-0223">Dioxygenase</keyword>
<evidence type="ECO:0000256" key="2">
    <source>
        <dbReference type="ARBA" id="ARBA00023002"/>
    </source>
</evidence>
<accession>A0A5D4RJZ8</accession>
<name>A0A5D4RJZ8_9BACI</name>
<comment type="caution">
    <text evidence="5">The sequence shown here is derived from an EMBL/GenBank/DDBJ whole genome shotgun (WGS) entry which is preliminary data.</text>
</comment>
<sequence>MAKTLKMERKPRQSVQVDQPLVINSLLQEGNLLPLKITPASVEVELLKWAKNNREELNNLLLKHGGILFRGFKVEDTKDFHAFVREVAGELLEYKDHATPRSPVKNQIYTSTDFAADQWIELHNEMAYSHEWPMKIFFYCNIASSKGGETPIADSRKIYQRIDKEIKNNFIEKQVMYVRNLGLSLGMKWQDVFQTNDKEVVEKVCSQNEIKCIWKSEDHLRLEQIRPAIADHPVTGEPLWFNQVTAFNISTLNSEVREELLRQFTMQDVPKNSFYGDGTEIEPEVLDHIRQVYEEETRMFPWREGDILMLDNMLTAHGRSPYTGERRILVGMTESANWKTGGEYS</sequence>
<keyword evidence="2" id="KW-0560">Oxidoreductase</keyword>
<gene>
    <name evidence="5" type="ORF">FZD51_03545</name>
</gene>
<dbReference type="Pfam" id="PF02668">
    <property type="entry name" value="TauD"/>
    <property type="match status" value="1"/>
</dbReference>
<feature type="domain" description="TauD/TfdA-like" evidence="4">
    <location>
        <begin position="43"/>
        <end position="333"/>
    </location>
</feature>
<dbReference type="PANTHER" id="PTHR10696">
    <property type="entry name" value="GAMMA-BUTYROBETAINE HYDROXYLASE-RELATED"/>
    <property type="match status" value="1"/>
</dbReference>
<evidence type="ECO:0000313" key="6">
    <source>
        <dbReference type="Proteomes" id="UP000322139"/>
    </source>
</evidence>
<protein>
    <submittedName>
        <fullName evidence="5">TauD/TfdA family dioxygenase</fullName>
    </submittedName>
</protein>
<dbReference type="InterPro" id="IPR050411">
    <property type="entry name" value="AlphaKG_dependent_hydroxylases"/>
</dbReference>
<dbReference type="RefSeq" id="WP_148973507.1">
    <property type="nucleotide sequence ID" value="NZ_JBNIKU010000003.1"/>
</dbReference>
<dbReference type="Proteomes" id="UP000322139">
    <property type="component" value="Unassembled WGS sequence"/>
</dbReference>
<dbReference type="InterPro" id="IPR003819">
    <property type="entry name" value="TauD/TfdA-like"/>
</dbReference>
<dbReference type="InterPro" id="IPR042098">
    <property type="entry name" value="TauD-like_sf"/>
</dbReference>
<dbReference type="PANTHER" id="PTHR10696:SF56">
    <property type="entry name" value="TAUD_TFDA-LIKE DOMAIN-CONTAINING PROTEIN"/>
    <property type="match status" value="1"/>
</dbReference>
<proteinExistence type="predicted"/>
<evidence type="ECO:0000256" key="3">
    <source>
        <dbReference type="ARBA" id="ARBA00023194"/>
    </source>
</evidence>
<organism evidence="5 6">
    <name type="scientific">Bacillus infantis</name>
    <dbReference type="NCBI Taxonomy" id="324767"/>
    <lineage>
        <taxon>Bacteria</taxon>
        <taxon>Bacillati</taxon>
        <taxon>Bacillota</taxon>
        <taxon>Bacilli</taxon>
        <taxon>Bacillales</taxon>
        <taxon>Bacillaceae</taxon>
        <taxon>Bacillus</taxon>
    </lineage>
</organism>
<reference evidence="5 6" key="1">
    <citation type="submission" date="2019-08" db="EMBL/GenBank/DDBJ databases">
        <title>Bacillus genomes from the desert of Cuatro Cienegas, Coahuila.</title>
        <authorList>
            <person name="Olmedo-Alvarez G."/>
        </authorList>
    </citation>
    <scope>NUCLEOTIDE SEQUENCE [LARGE SCALE GENOMIC DNA]</scope>
    <source>
        <strain evidence="5 6">CH446_14T</strain>
    </source>
</reference>
<evidence type="ECO:0000256" key="1">
    <source>
        <dbReference type="ARBA" id="ARBA00001954"/>
    </source>
</evidence>